<keyword evidence="2" id="KW-0238">DNA-binding</keyword>
<evidence type="ECO:0000313" key="5">
    <source>
        <dbReference type="EMBL" id="MBD2757706.1"/>
    </source>
</evidence>
<dbReference type="AlphaFoldDB" id="A0A927GH96"/>
<dbReference type="SUPFAM" id="SSF46689">
    <property type="entry name" value="Homeodomain-like"/>
    <property type="match status" value="1"/>
</dbReference>
<dbReference type="SMART" id="SM00342">
    <property type="entry name" value="HTH_ARAC"/>
    <property type="match status" value="1"/>
</dbReference>
<evidence type="ECO:0000256" key="2">
    <source>
        <dbReference type="ARBA" id="ARBA00023125"/>
    </source>
</evidence>
<protein>
    <submittedName>
        <fullName evidence="5">Helix-turn-helix transcriptional regulator</fullName>
    </submittedName>
</protein>
<gene>
    <name evidence="5" type="ORF">IC230_32855</name>
</gene>
<accession>A0A927GH96</accession>
<dbReference type="PROSITE" id="PS01124">
    <property type="entry name" value="HTH_ARAC_FAMILY_2"/>
    <property type="match status" value="1"/>
</dbReference>
<dbReference type="Proteomes" id="UP000653797">
    <property type="component" value="Unassembled WGS sequence"/>
</dbReference>
<evidence type="ECO:0000256" key="1">
    <source>
        <dbReference type="ARBA" id="ARBA00023015"/>
    </source>
</evidence>
<dbReference type="Pfam" id="PF12833">
    <property type="entry name" value="HTH_18"/>
    <property type="match status" value="1"/>
</dbReference>
<keyword evidence="3" id="KW-0804">Transcription</keyword>
<evidence type="ECO:0000256" key="3">
    <source>
        <dbReference type="ARBA" id="ARBA00023163"/>
    </source>
</evidence>
<dbReference type="GO" id="GO:0003700">
    <property type="term" value="F:DNA-binding transcription factor activity"/>
    <property type="evidence" value="ECO:0007669"/>
    <property type="project" value="InterPro"/>
</dbReference>
<dbReference type="EMBL" id="JACXAA010000028">
    <property type="protein sequence ID" value="MBD2757706.1"/>
    <property type="molecule type" value="Genomic_DNA"/>
</dbReference>
<reference evidence="5" key="1">
    <citation type="submission" date="2020-09" db="EMBL/GenBank/DDBJ databases">
        <authorList>
            <person name="Kim M.K."/>
        </authorList>
    </citation>
    <scope>NUCLEOTIDE SEQUENCE</scope>
    <source>
        <strain evidence="5">BT704</strain>
    </source>
</reference>
<dbReference type="PANTHER" id="PTHR46796">
    <property type="entry name" value="HTH-TYPE TRANSCRIPTIONAL ACTIVATOR RHAS-RELATED"/>
    <property type="match status" value="1"/>
</dbReference>
<dbReference type="RefSeq" id="WP_191043330.1">
    <property type="nucleotide sequence ID" value="NZ_JACXAA010000028.1"/>
</dbReference>
<dbReference type="InterPro" id="IPR018060">
    <property type="entry name" value="HTH_AraC"/>
</dbReference>
<feature type="domain" description="HTH araC/xylS-type" evidence="4">
    <location>
        <begin position="1"/>
        <end position="75"/>
    </location>
</feature>
<proteinExistence type="predicted"/>
<name>A0A927GH96_9BACT</name>
<sequence>MGLSRVHLYRNVKALNGLTATEWLRHYRLKQATRLLQAGCWVSDAAYQVSFESPAYLAKCFRELYGLTPTDFRNQPTDRPI</sequence>
<dbReference type="GO" id="GO:0043565">
    <property type="term" value="F:sequence-specific DNA binding"/>
    <property type="evidence" value="ECO:0007669"/>
    <property type="project" value="InterPro"/>
</dbReference>
<keyword evidence="6" id="KW-1185">Reference proteome</keyword>
<dbReference type="InterPro" id="IPR050204">
    <property type="entry name" value="AraC_XylS_family_regulators"/>
</dbReference>
<keyword evidence="1" id="KW-0805">Transcription regulation</keyword>
<evidence type="ECO:0000259" key="4">
    <source>
        <dbReference type="PROSITE" id="PS01124"/>
    </source>
</evidence>
<dbReference type="Gene3D" id="1.10.10.60">
    <property type="entry name" value="Homeodomain-like"/>
    <property type="match status" value="1"/>
</dbReference>
<comment type="caution">
    <text evidence="5">The sequence shown here is derived from an EMBL/GenBank/DDBJ whole genome shotgun (WGS) entry which is preliminary data.</text>
</comment>
<organism evidence="5 6">
    <name type="scientific">Spirosoma validum</name>
    <dbReference type="NCBI Taxonomy" id="2771355"/>
    <lineage>
        <taxon>Bacteria</taxon>
        <taxon>Pseudomonadati</taxon>
        <taxon>Bacteroidota</taxon>
        <taxon>Cytophagia</taxon>
        <taxon>Cytophagales</taxon>
        <taxon>Cytophagaceae</taxon>
        <taxon>Spirosoma</taxon>
    </lineage>
</organism>
<dbReference type="InterPro" id="IPR009057">
    <property type="entry name" value="Homeodomain-like_sf"/>
</dbReference>
<evidence type="ECO:0000313" key="6">
    <source>
        <dbReference type="Proteomes" id="UP000653797"/>
    </source>
</evidence>